<feature type="domain" description="RNA polymerase sigma-70" evidence="6">
    <location>
        <begin position="57"/>
        <end position="70"/>
    </location>
</feature>
<evidence type="ECO:0000313" key="9">
    <source>
        <dbReference type="Proteomes" id="UP000316095"/>
    </source>
</evidence>
<dbReference type="Pfam" id="PF04539">
    <property type="entry name" value="Sigma70_r3"/>
    <property type="match status" value="1"/>
</dbReference>
<keyword evidence="1 5" id="KW-0805">Transcription regulation</keyword>
<dbReference type="NCBIfam" id="TIGR02937">
    <property type="entry name" value="sigma70-ECF"/>
    <property type="match status" value="1"/>
</dbReference>
<dbReference type="InterPro" id="IPR013325">
    <property type="entry name" value="RNA_pol_sigma_r2"/>
</dbReference>
<sequence>MATKLSPEEIQEIWVTYKKDQTNQRLRNRLIERYLPLVRFNAERVWAKLPEGVDMNDLMSAGVFGLMDAIDAFDMSRGVKFETYCVPRIRGAMLDELRSMDWVPRLVRSKASKLEAARKAVEAKHGRPPTDKEIAAKLELPMEEFDKMKSDASAINLVSLNKKWYETDSYKDVREVDVLEDGKGEDPTTGIQKRDIMKLVTKGLNRNERLIMILYYYEELTMKEIGTTLGLSESRVSQMHSSIVNRLKEQLRQRRPEFA</sequence>
<comment type="caution">
    <text evidence="8">The sequence shown here is derived from an EMBL/GenBank/DDBJ whole genome shotgun (WGS) entry which is preliminary data.</text>
</comment>
<evidence type="ECO:0000256" key="4">
    <source>
        <dbReference type="ARBA" id="ARBA00023163"/>
    </source>
</evidence>
<evidence type="ECO:0000256" key="1">
    <source>
        <dbReference type="ARBA" id="ARBA00023015"/>
    </source>
</evidence>
<dbReference type="EMBL" id="SJPG01000001">
    <property type="protein sequence ID" value="TWT63330.1"/>
    <property type="molecule type" value="Genomic_DNA"/>
</dbReference>
<dbReference type="GO" id="GO:0003899">
    <property type="term" value="F:DNA-directed RNA polymerase activity"/>
    <property type="evidence" value="ECO:0007669"/>
    <property type="project" value="InterPro"/>
</dbReference>
<gene>
    <name evidence="8" type="primary">fliA</name>
    <name evidence="8" type="ORF">Pan54_40830</name>
</gene>
<evidence type="ECO:0000259" key="6">
    <source>
        <dbReference type="PROSITE" id="PS00715"/>
    </source>
</evidence>
<dbReference type="InterPro" id="IPR012845">
    <property type="entry name" value="RNA_pol_sigma_FliA_WhiG"/>
</dbReference>
<dbReference type="InterPro" id="IPR000943">
    <property type="entry name" value="RNA_pol_sigma70"/>
</dbReference>
<dbReference type="PANTHER" id="PTHR30385:SF7">
    <property type="entry name" value="RNA POLYMERASE SIGMA FACTOR FLIA"/>
    <property type="match status" value="1"/>
</dbReference>
<dbReference type="SUPFAM" id="SSF88946">
    <property type="entry name" value="Sigma2 domain of RNA polymerase sigma factors"/>
    <property type="match status" value="1"/>
</dbReference>
<dbReference type="Proteomes" id="UP000316095">
    <property type="component" value="Unassembled WGS sequence"/>
</dbReference>
<evidence type="ECO:0000256" key="5">
    <source>
        <dbReference type="RuleBase" id="RU362124"/>
    </source>
</evidence>
<accession>A0A5C5XK69</accession>
<dbReference type="InterPro" id="IPR007624">
    <property type="entry name" value="RNA_pol_sigma70_r3"/>
</dbReference>
<dbReference type="NCBIfam" id="NF005413">
    <property type="entry name" value="PRK06986.1"/>
    <property type="match status" value="1"/>
</dbReference>
<dbReference type="PRINTS" id="PR00046">
    <property type="entry name" value="SIGMA70FCT"/>
</dbReference>
<dbReference type="PANTHER" id="PTHR30385">
    <property type="entry name" value="SIGMA FACTOR F FLAGELLAR"/>
    <property type="match status" value="1"/>
</dbReference>
<name>A0A5C5XK69_9PLAN</name>
<dbReference type="InterPro" id="IPR007630">
    <property type="entry name" value="RNA_pol_sigma70_r4"/>
</dbReference>
<evidence type="ECO:0000256" key="3">
    <source>
        <dbReference type="ARBA" id="ARBA00023125"/>
    </source>
</evidence>
<dbReference type="Pfam" id="PF04545">
    <property type="entry name" value="Sigma70_r4"/>
    <property type="match status" value="1"/>
</dbReference>
<dbReference type="PIRSF" id="PIRSF000770">
    <property type="entry name" value="RNA_pol_sigma-SigE/K"/>
    <property type="match status" value="1"/>
</dbReference>
<dbReference type="GO" id="GO:0016987">
    <property type="term" value="F:sigma factor activity"/>
    <property type="evidence" value="ECO:0007669"/>
    <property type="project" value="UniProtKB-KW"/>
</dbReference>
<dbReference type="OrthoDB" id="9799825at2"/>
<dbReference type="GO" id="GO:0003677">
    <property type="term" value="F:DNA binding"/>
    <property type="evidence" value="ECO:0007669"/>
    <property type="project" value="UniProtKB-KW"/>
</dbReference>
<dbReference type="NCBIfam" id="TIGR02479">
    <property type="entry name" value="FliA_WhiG"/>
    <property type="match status" value="1"/>
</dbReference>
<reference evidence="8 9" key="1">
    <citation type="submission" date="2019-02" db="EMBL/GenBank/DDBJ databases">
        <title>Deep-cultivation of Planctomycetes and their phenomic and genomic characterization uncovers novel biology.</title>
        <authorList>
            <person name="Wiegand S."/>
            <person name="Jogler M."/>
            <person name="Boedeker C."/>
            <person name="Pinto D."/>
            <person name="Vollmers J."/>
            <person name="Rivas-Marin E."/>
            <person name="Kohn T."/>
            <person name="Peeters S.H."/>
            <person name="Heuer A."/>
            <person name="Rast P."/>
            <person name="Oberbeckmann S."/>
            <person name="Bunk B."/>
            <person name="Jeske O."/>
            <person name="Meyerdierks A."/>
            <person name="Storesund J.E."/>
            <person name="Kallscheuer N."/>
            <person name="Luecker S."/>
            <person name="Lage O.M."/>
            <person name="Pohl T."/>
            <person name="Merkel B.J."/>
            <person name="Hornburger P."/>
            <person name="Mueller R.-W."/>
            <person name="Bruemmer F."/>
            <person name="Labrenz M."/>
            <person name="Spormann A.M."/>
            <person name="Op Den Camp H."/>
            <person name="Overmann J."/>
            <person name="Amann R."/>
            <person name="Jetten M.S.M."/>
            <person name="Mascher T."/>
            <person name="Medema M.H."/>
            <person name="Devos D.P."/>
            <person name="Kaster A.-K."/>
            <person name="Ovreas L."/>
            <person name="Rohde M."/>
            <person name="Galperin M.Y."/>
            <person name="Jogler C."/>
        </authorList>
    </citation>
    <scope>NUCLEOTIDE SEQUENCE [LARGE SCALE GENOMIC DNA]</scope>
    <source>
        <strain evidence="8 9">Pan54</strain>
    </source>
</reference>
<keyword evidence="3 5" id="KW-0238">DNA-binding</keyword>
<comment type="similarity">
    <text evidence="5">Belongs to the sigma-70 factor family.</text>
</comment>
<dbReference type="Gene3D" id="1.10.1740.10">
    <property type="match status" value="1"/>
</dbReference>
<dbReference type="GO" id="GO:0006352">
    <property type="term" value="P:DNA-templated transcription initiation"/>
    <property type="evidence" value="ECO:0007669"/>
    <property type="project" value="InterPro"/>
</dbReference>
<feature type="domain" description="RNA polymerase sigma-70" evidence="7">
    <location>
        <begin position="221"/>
        <end position="247"/>
    </location>
</feature>
<dbReference type="InterPro" id="IPR014284">
    <property type="entry name" value="RNA_pol_sigma-70_dom"/>
</dbReference>
<dbReference type="SUPFAM" id="SSF88659">
    <property type="entry name" value="Sigma3 and sigma4 domains of RNA polymerase sigma factors"/>
    <property type="match status" value="2"/>
</dbReference>
<dbReference type="Pfam" id="PF04542">
    <property type="entry name" value="Sigma70_r2"/>
    <property type="match status" value="1"/>
</dbReference>
<keyword evidence="9" id="KW-1185">Reference proteome</keyword>
<dbReference type="InterPro" id="IPR007627">
    <property type="entry name" value="RNA_pol_sigma70_r2"/>
</dbReference>
<dbReference type="PROSITE" id="PS00716">
    <property type="entry name" value="SIGMA70_2"/>
    <property type="match status" value="1"/>
</dbReference>
<comment type="function">
    <text evidence="5">Sigma factors are initiation factors that promote the attachment of RNA polymerase to specific initiation sites and are then released.</text>
</comment>
<dbReference type="Gene3D" id="1.20.140.160">
    <property type="match status" value="1"/>
</dbReference>
<protein>
    <recommendedName>
        <fullName evidence="5">RNA polymerase sigma factor</fullName>
    </recommendedName>
</protein>
<keyword evidence="2 5" id="KW-0731">Sigma factor</keyword>
<evidence type="ECO:0000259" key="7">
    <source>
        <dbReference type="PROSITE" id="PS00716"/>
    </source>
</evidence>
<dbReference type="PROSITE" id="PS00715">
    <property type="entry name" value="SIGMA70_1"/>
    <property type="match status" value="1"/>
</dbReference>
<dbReference type="RefSeq" id="WP_146505094.1">
    <property type="nucleotide sequence ID" value="NZ_SJPG01000001.1"/>
</dbReference>
<dbReference type="AlphaFoldDB" id="A0A5C5XK69"/>
<keyword evidence="4 5" id="KW-0804">Transcription</keyword>
<organism evidence="8 9">
    <name type="scientific">Rubinisphaera italica</name>
    <dbReference type="NCBI Taxonomy" id="2527969"/>
    <lineage>
        <taxon>Bacteria</taxon>
        <taxon>Pseudomonadati</taxon>
        <taxon>Planctomycetota</taxon>
        <taxon>Planctomycetia</taxon>
        <taxon>Planctomycetales</taxon>
        <taxon>Planctomycetaceae</taxon>
        <taxon>Rubinisphaera</taxon>
    </lineage>
</organism>
<evidence type="ECO:0000313" key="8">
    <source>
        <dbReference type="EMBL" id="TWT63330.1"/>
    </source>
</evidence>
<evidence type="ECO:0000256" key="2">
    <source>
        <dbReference type="ARBA" id="ARBA00023082"/>
    </source>
</evidence>
<dbReference type="InterPro" id="IPR013324">
    <property type="entry name" value="RNA_pol_sigma_r3/r4-like"/>
</dbReference>
<dbReference type="CDD" id="cd06171">
    <property type="entry name" value="Sigma70_r4"/>
    <property type="match status" value="1"/>
</dbReference>
<proteinExistence type="inferred from homology"/>